<dbReference type="Proteomes" id="UP000295418">
    <property type="component" value="Unassembled WGS sequence"/>
</dbReference>
<dbReference type="PROSITE" id="PS51464">
    <property type="entry name" value="SIS"/>
    <property type="match status" value="2"/>
</dbReference>
<keyword evidence="4" id="KW-1185">Reference proteome</keyword>
<feature type="domain" description="SIS" evidence="2">
    <location>
        <begin position="199"/>
        <end position="343"/>
    </location>
</feature>
<proteinExistence type="predicted"/>
<comment type="caution">
    <text evidence="3">The sequence shown here is derived from an EMBL/GenBank/DDBJ whole genome shotgun (WGS) entry which is preliminary data.</text>
</comment>
<dbReference type="AlphaFoldDB" id="A0A4R4EGX7"/>
<protein>
    <submittedName>
        <fullName evidence="3">SIS domain-containing protein</fullName>
    </submittedName>
</protein>
<dbReference type="CDD" id="cd05009">
    <property type="entry name" value="SIS_GlmS_GlmD_2"/>
    <property type="match status" value="1"/>
</dbReference>
<evidence type="ECO:0000256" key="1">
    <source>
        <dbReference type="ARBA" id="ARBA00022737"/>
    </source>
</evidence>
<name>A0A4R4EGX7_9BACL</name>
<evidence type="ECO:0000259" key="2">
    <source>
        <dbReference type="PROSITE" id="PS51464"/>
    </source>
</evidence>
<dbReference type="SUPFAM" id="SSF53697">
    <property type="entry name" value="SIS domain"/>
    <property type="match status" value="1"/>
</dbReference>
<gene>
    <name evidence="3" type="ORF">E0485_10505</name>
</gene>
<reference evidence="3 4" key="1">
    <citation type="submission" date="2019-03" db="EMBL/GenBank/DDBJ databases">
        <authorList>
            <person name="Kim M.K.M."/>
        </authorList>
    </citation>
    <scope>NUCLEOTIDE SEQUENCE [LARGE SCALE GENOMIC DNA]</scope>
    <source>
        <strain evidence="3 4">18JY21-1</strain>
    </source>
</reference>
<organism evidence="3 4">
    <name type="scientific">Paenibacillus albiflavus</name>
    <dbReference type="NCBI Taxonomy" id="2545760"/>
    <lineage>
        <taxon>Bacteria</taxon>
        <taxon>Bacillati</taxon>
        <taxon>Bacillota</taxon>
        <taxon>Bacilli</taxon>
        <taxon>Bacillales</taxon>
        <taxon>Paenibacillaceae</taxon>
        <taxon>Paenibacillus</taxon>
    </lineage>
</organism>
<dbReference type="InterPro" id="IPR001347">
    <property type="entry name" value="SIS_dom"/>
</dbReference>
<dbReference type="CDD" id="cd05008">
    <property type="entry name" value="SIS_GlmS_GlmD_1"/>
    <property type="match status" value="1"/>
</dbReference>
<dbReference type="InterPro" id="IPR035466">
    <property type="entry name" value="GlmS/AgaS_SIS"/>
</dbReference>
<dbReference type="OrthoDB" id="9779207at2"/>
<dbReference type="EMBL" id="SKFG01000009">
    <property type="protein sequence ID" value="TCZ77418.1"/>
    <property type="molecule type" value="Genomic_DNA"/>
</dbReference>
<dbReference type="InterPro" id="IPR035490">
    <property type="entry name" value="GlmS/FrlB_SIS"/>
</dbReference>
<dbReference type="Pfam" id="PF01380">
    <property type="entry name" value="SIS"/>
    <property type="match status" value="2"/>
</dbReference>
<sequence>MSNNFGQLTYPEICAQADALQAAWDQLTIQSEWVSKYIGNPIYDEVVFIGSGSSYYQALTMAATFRKWTGRSAAAHPSSEIFLFRDQTIARDKKVLLVGVSRSGESTEVVLAVQSVIDLPNWTICGITCYEQSTMGKLTECLVSPLGKEQSTVMTKSLSSMTFMMQAAIAKTAVGDTYSQELQAVLASDYNMVKKSDQAVKEWLSGRTYTKLIYLGMGAYGGLALEACLKLKEMSYVWTESYGTMEFRHGPKSIIEPGSIVVLLLSETARAYEVKVAEEMKAYGAEVIILTASAGEDTAFADLVIELGHADISDEARSVLYLPAVQFLGFYSALAKGVNPDEPRNLTQVVQI</sequence>
<evidence type="ECO:0000313" key="3">
    <source>
        <dbReference type="EMBL" id="TCZ77418.1"/>
    </source>
</evidence>
<dbReference type="Gene3D" id="3.40.50.10490">
    <property type="entry name" value="Glucose-6-phosphate isomerase like protein, domain 1"/>
    <property type="match status" value="2"/>
</dbReference>
<accession>A0A4R4EGX7</accession>
<dbReference type="GO" id="GO:0097367">
    <property type="term" value="F:carbohydrate derivative binding"/>
    <property type="evidence" value="ECO:0007669"/>
    <property type="project" value="InterPro"/>
</dbReference>
<keyword evidence="1" id="KW-0677">Repeat</keyword>
<dbReference type="InterPro" id="IPR046348">
    <property type="entry name" value="SIS_dom_sf"/>
</dbReference>
<dbReference type="PANTHER" id="PTHR10937:SF4">
    <property type="entry name" value="GLUCOSAMINE-6-PHOSPHATE DEAMINASE"/>
    <property type="match status" value="1"/>
</dbReference>
<dbReference type="RefSeq" id="WP_132417989.1">
    <property type="nucleotide sequence ID" value="NZ_SKFG01000009.1"/>
</dbReference>
<feature type="domain" description="SIS" evidence="2">
    <location>
        <begin position="34"/>
        <end position="178"/>
    </location>
</feature>
<dbReference type="GO" id="GO:1901135">
    <property type="term" value="P:carbohydrate derivative metabolic process"/>
    <property type="evidence" value="ECO:0007669"/>
    <property type="project" value="InterPro"/>
</dbReference>
<evidence type="ECO:0000313" key="4">
    <source>
        <dbReference type="Proteomes" id="UP000295418"/>
    </source>
</evidence>
<dbReference type="PANTHER" id="PTHR10937">
    <property type="entry name" value="GLUCOSAMINE--FRUCTOSE-6-PHOSPHATE AMINOTRANSFERASE, ISOMERIZING"/>
    <property type="match status" value="1"/>
</dbReference>